<evidence type="ECO:0000313" key="8">
    <source>
        <dbReference type="Proteomes" id="UP000484015"/>
    </source>
</evidence>
<dbReference type="GO" id="GO:0004888">
    <property type="term" value="F:transmembrane signaling receptor activity"/>
    <property type="evidence" value="ECO:0007669"/>
    <property type="project" value="TreeGrafter"/>
</dbReference>
<protein>
    <recommendedName>
        <fullName evidence="6">Methyl-accepting transducer domain-containing protein</fullName>
    </recommendedName>
</protein>
<sequence length="627" mass="66396">MSKILDGMKLWQRFTLLGILGVLLVLPPLFLYLQGSNKDIEFSITEQSGIKPGEATLQLLQRIQQHRGLSAAFVTTGQLAEQRSTKAAEVNKSLADVETLLKGDNPATSKLLAQVRSDWQALHSRVAARNLTTAESYKGHTDLCEVVLLLLEGVADRYGLALDPDADSYYLMRGVLFDLPLLTESTGQLRAKGAGYLAAKQIDADGRAAMYGLLAKERVAIDSAVRSFQKSYAGNADVQRKLGGKVASATQMAQEASELARTKVAAAATIEYPSPDYIAFATRAIDTQYDAIYAGMAELSGLIDARIAGQRSARNAMAALMAAIGLVAAVLGWYITRHLIKQLGGEPSYVTDALLRVAQGDLTQEIVVAKGDESSMAYSMKVMVNKLAGTVGQVRETADSMMTASQQTADTAQLLSQSASQQAAGVEQTSASIEQMNASVQQNTSNAKVTADIATRAAMSAEAGGGAVKQTVEAMQQIAKKIIIIDDIAYQTNLLALNAAIEAARAGEHGKGFAVVAAEVRKLAERSQVAAQEIGEVAASSVGMAEKAGALLSEIVPAIRKTSELVQEISSASEEQSLGIGQINAAMAHLSESTQTNAASSEELAATAEQLNDQAASLQETMEFFKV</sequence>
<dbReference type="FunFam" id="1.10.287.950:FF:000001">
    <property type="entry name" value="Methyl-accepting chemotaxis sensory transducer"/>
    <property type="match status" value="1"/>
</dbReference>
<accession>A0A6L6PVM5</accession>
<dbReference type="PANTHER" id="PTHR43531">
    <property type="entry name" value="PROTEIN ICFG"/>
    <property type="match status" value="1"/>
</dbReference>
<evidence type="ECO:0000256" key="1">
    <source>
        <dbReference type="ARBA" id="ARBA00004370"/>
    </source>
</evidence>
<dbReference type="OrthoDB" id="9806477at2"/>
<dbReference type="RefSeq" id="WP_155437425.1">
    <property type="nucleotide sequence ID" value="NZ_WNLA01000001.1"/>
</dbReference>
<evidence type="ECO:0000256" key="2">
    <source>
        <dbReference type="ARBA" id="ARBA00022500"/>
    </source>
</evidence>
<keyword evidence="5" id="KW-0812">Transmembrane</keyword>
<dbReference type="GO" id="GO:0005886">
    <property type="term" value="C:plasma membrane"/>
    <property type="evidence" value="ECO:0007669"/>
    <property type="project" value="TreeGrafter"/>
</dbReference>
<evidence type="ECO:0000256" key="5">
    <source>
        <dbReference type="SAM" id="Phobius"/>
    </source>
</evidence>
<comment type="caution">
    <text evidence="7">The sequence shown here is derived from an EMBL/GenBank/DDBJ whole genome shotgun (WGS) entry which is preliminary data.</text>
</comment>
<comment type="subcellular location">
    <subcellularLocation>
        <location evidence="1">Membrane</location>
    </subcellularLocation>
</comment>
<dbReference type="EMBL" id="WNLA01000001">
    <property type="protein sequence ID" value="MTW01068.1"/>
    <property type="molecule type" value="Genomic_DNA"/>
</dbReference>
<evidence type="ECO:0000313" key="7">
    <source>
        <dbReference type="EMBL" id="MTW01068.1"/>
    </source>
</evidence>
<comment type="similarity">
    <text evidence="3">Belongs to the methyl-accepting chemotaxis (MCP) protein family.</text>
</comment>
<dbReference type="SUPFAM" id="SSF58104">
    <property type="entry name" value="Methyl-accepting chemotaxis protein (MCP) signaling domain"/>
    <property type="match status" value="1"/>
</dbReference>
<dbReference type="GO" id="GO:0006935">
    <property type="term" value="P:chemotaxis"/>
    <property type="evidence" value="ECO:0007669"/>
    <property type="project" value="UniProtKB-KW"/>
</dbReference>
<dbReference type="InterPro" id="IPR013587">
    <property type="entry name" value="Nitrate/nitrite_sensing"/>
</dbReference>
<reference evidence="7 8" key="1">
    <citation type="submission" date="2019-11" db="EMBL/GenBank/DDBJ databases">
        <title>Type strains purchased from KCTC, JCM and DSMZ.</title>
        <authorList>
            <person name="Lu H."/>
        </authorList>
    </citation>
    <scope>NUCLEOTIDE SEQUENCE [LARGE SCALE GENOMIC DNA]</scope>
    <source>
        <strain evidence="7 8">KCTC 42409</strain>
    </source>
</reference>
<dbReference type="PANTHER" id="PTHR43531:SF11">
    <property type="entry name" value="METHYL-ACCEPTING CHEMOTAXIS PROTEIN 3"/>
    <property type="match status" value="1"/>
</dbReference>
<feature type="domain" description="Methyl-accepting transducer" evidence="6">
    <location>
        <begin position="397"/>
        <end position="612"/>
    </location>
</feature>
<dbReference type="Proteomes" id="UP000484015">
    <property type="component" value="Unassembled WGS sequence"/>
</dbReference>
<dbReference type="Gene3D" id="1.10.287.950">
    <property type="entry name" value="Methyl-accepting chemotaxis protein"/>
    <property type="match status" value="1"/>
</dbReference>
<dbReference type="Pfam" id="PF08376">
    <property type="entry name" value="NIT"/>
    <property type="match status" value="1"/>
</dbReference>
<dbReference type="InterPro" id="IPR004089">
    <property type="entry name" value="MCPsignal_dom"/>
</dbReference>
<feature type="transmembrane region" description="Helical" evidence="5">
    <location>
        <begin position="14"/>
        <end position="33"/>
    </location>
</feature>
<dbReference type="AlphaFoldDB" id="A0A6L6PVM5"/>
<keyword evidence="5" id="KW-0472">Membrane</keyword>
<proteinExistence type="inferred from homology"/>
<dbReference type="Pfam" id="PF00015">
    <property type="entry name" value="MCPsignal"/>
    <property type="match status" value="1"/>
</dbReference>
<dbReference type="SMART" id="SM00283">
    <property type="entry name" value="MA"/>
    <property type="match status" value="1"/>
</dbReference>
<keyword evidence="8" id="KW-1185">Reference proteome</keyword>
<evidence type="ECO:0000259" key="6">
    <source>
        <dbReference type="PROSITE" id="PS50111"/>
    </source>
</evidence>
<keyword evidence="2" id="KW-0145">Chemotaxis</keyword>
<evidence type="ECO:0000256" key="4">
    <source>
        <dbReference type="PROSITE-ProRule" id="PRU00284"/>
    </source>
</evidence>
<dbReference type="PROSITE" id="PS50111">
    <property type="entry name" value="CHEMOTAXIS_TRANSDUC_2"/>
    <property type="match status" value="1"/>
</dbReference>
<dbReference type="InterPro" id="IPR051310">
    <property type="entry name" value="MCP_chemotaxis"/>
</dbReference>
<gene>
    <name evidence="7" type="ORF">GM668_03095</name>
</gene>
<feature type="transmembrane region" description="Helical" evidence="5">
    <location>
        <begin position="316"/>
        <end position="335"/>
    </location>
</feature>
<evidence type="ECO:0000256" key="3">
    <source>
        <dbReference type="ARBA" id="ARBA00029447"/>
    </source>
</evidence>
<keyword evidence="5" id="KW-1133">Transmembrane helix</keyword>
<dbReference type="GO" id="GO:0007165">
    <property type="term" value="P:signal transduction"/>
    <property type="evidence" value="ECO:0007669"/>
    <property type="project" value="UniProtKB-KW"/>
</dbReference>
<organism evidence="7 8">
    <name type="scientific">Pseudoduganella ginsengisoli</name>
    <dbReference type="NCBI Taxonomy" id="1462440"/>
    <lineage>
        <taxon>Bacteria</taxon>
        <taxon>Pseudomonadati</taxon>
        <taxon>Pseudomonadota</taxon>
        <taxon>Betaproteobacteria</taxon>
        <taxon>Burkholderiales</taxon>
        <taxon>Oxalobacteraceae</taxon>
        <taxon>Telluria group</taxon>
        <taxon>Pseudoduganella</taxon>
    </lineage>
</organism>
<name>A0A6L6PVM5_9BURK</name>
<keyword evidence="4" id="KW-0807">Transducer</keyword>